<keyword evidence="1" id="KW-0347">Helicase</keyword>
<keyword evidence="1" id="KW-0378">Hydrolase</keyword>
<dbReference type="EMBL" id="MU274943">
    <property type="protein sequence ID" value="KAI0084426.1"/>
    <property type="molecule type" value="Genomic_DNA"/>
</dbReference>
<protein>
    <submittedName>
        <fullName evidence="1">DNA helicase Pif1 like protein</fullName>
    </submittedName>
</protein>
<reference evidence="1" key="1">
    <citation type="journal article" date="2021" name="Environ. Microbiol.">
        <title>Gene family expansions and transcriptome signatures uncover fungal adaptations to wood decay.</title>
        <authorList>
            <person name="Hage H."/>
            <person name="Miyauchi S."/>
            <person name="Viragh M."/>
            <person name="Drula E."/>
            <person name="Min B."/>
            <person name="Chaduli D."/>
            <person name="Navarro D."/>
            <person name="Favel A."/>
            <person name="Norest M."/>
            <person name="Lesage-Meessen L."/>
            <person name="Balint B."/>
            <person name="Merenyi Z."/>
            <person name="de Eugenio L."/>
            <person name="Morin E."/>
            <person name="Martinez A.T."/>
            <person name="Baldrian P."/>
            <person name="Stursova M."/>
            <person name="Martinez M.J."/>
            <person name="Novotny C."/>
            <person name="Magnuson J.K."/>
            <person name="Spatafora J.W."/>
            <person name="Maurice S."/>
            <person name="Pangilinan J."/>
            <person name="Andreopoulos W."/>
            <person name="LaButti K."/>
            <person name="Hundley H."/>
            <person name="Na H."/>
            <person name="Kuo A."/>
            <person name="Barry K."/>
            <person name="Lipzen A."/>
            <person name="Henrissat B."/>
            <person name="Riley R."/>
            <person name="Ahrendt S."/>
            <person name="Nagy L.G."/>
            <person name="Grigoriev I.V."/>
            <person name="Martin F."/>
            <person name="Rosso M.N."/>
        </authorList>
    </citation>
    <scope>NUCLEOTIDE SEQUENCE</scope>
    <source>
        <strain evidence="1">CBS 384.51</strain>
    </source>
</reference>
<proteinExistence type="predicted"/>
<keyword evidence="1" id="KW-0067">ATP-binding</keyword>
<keyword evidence="2" id="KW-1185">Reference proteome</keyword>
<name>A0ACB8TQT3_9APHY</name>
<evidence type="ECO:0000313" key="2">
    <source>
        <dbReference type="Proteomes" id="UP001055072"/>
    </source>
</evidence>
<gene>
    <name evidence="1" type="ORF">BDY19DRAFT_869861</name>
</gene>
<organism evidence="1 2">
    <name type="scientific">Irpex rosettiformis</name>
    <dbReference type="NCBI Taxonomy" id="378272"/>
    <lineage>
        <taxon>Eukaryota</taxon>
        <taxon>Fungi</taxon>
        <taxon>Dikarya</taxon>
        <taxon>Basidiomycota</taxon>
        <taxon>Agaricomycotina</taxon>
        <taxon>Agaricomycetes</taxon>
        <taxon>Polyporales</taxon>
        <taxon>Irpicaceae</taxon>
        <taxon>Irpex</taxon>
    </lineage>
</organism>
<keyword evidence="1" id="KW-0547">Nucleotide-binding</keyword>
<feature type="non-terminal residue" evidence="1">
    <location>
        <position position="77"/>
    </location>
</feature>
<sequence length="77" mass="8290">RSPVSKASARGDLIRAASVVIWDEAPMANRAVLSCVEEICRDVMESDAPFGGKVIILLGDFRQTCPVIPYGTKAQVI</sequence>
<comment type="caution">
    <text evidence="1">The sequence shown here is derived from an EMBL/GenBank/DDBJ whole genome shotgun (WGS) entry which is preliminary data.</text>
</comment>
<dbReference type="Proteomes" id="UP001055072">
    <property type="component" value="Unassembled WGS sequence"/>
</dbReference>
<accession>A0ACB8TQT3</accession>
<feature type="non-terminal residue" evidence="1">
    <location>
        <position position="1"/>
    </location>
</feature>
<evidence type="ECO:0000313" key="1">
    <source>
        <dbReference type="EMBL" id="KAI0084426.1"/>
    </source>
</evidence>